<dbReference type="PANTHER" id="PTHR33204:SF18">
    <property type="entry name" value="TRANSCRIPTIONAL REGULATORY PROTEIN"/>
    <property type="match status" value="1"/>
</dbReference>
<dbReference type="PANTHER" id="PTHR33204">
    <property type="entry name" value="TRANSCRIPTIONAL REGULATOR, MARR FAMILY"/>
    <property type="match status" value="1"/>
</dbReference>
<keyword evidence="2" id="KW-0238">DNA-binding</keyword>
<dbReference type="InterPro" id="IPR036388">
    <property type="entry name" value="WH-like_DNA-bd_sf"/>
</dbReference>
<comment type="caution">
    <text evidence="6">The sequence shown here is derived from an EMBL/GenBank/DDBJ whole genome shotgun (WGS) entry which is preliminary data.</text>
</comment>
<sequence>MPGPTFTTLEPGGDNALAVTLGVLGDEWNLWILRSALLGARRYGDWIARGPISHAVLTARLGRLTEAGLFEKVAYQQEPVRHEYALTARGRSVWPVLVSMWAWEQRWSADAGARLPRRRHTTCGQLFVPRLVCDACGAPADAHDVTVRTGPSGERSRCVPAATGRRRSGRAARTPDVVPHTMELVGSRWSAALLGSAHLGATRFGEFAEQMGAPPAVVTDRLRRFTELDVLAPRPHPDRADWVTYHLTDKGLAFFPVIACMVAWGQRWFNAPEGPALEAVHLGCGAPFLPRLVCDRCDGTLHAATVAIEDAAGEDG</sequence>
<dbReference type="Gene3D" id="1.10.10.10">
    <property type="entry name" value="Winged helix-like DNA-binding domain superfamily/Winged helix DNA-binding domain"/>
    <property type="match status" value="2"/>
</dbReference>
<keyword evidence="3" id="KW-0804">Transcription</keyword>
<dbReference type="Pfam" id="PF01638">
    <property type="entry name" value="HxlR"/>
    <property type="match status" value="2"/>
</dbReference>
<dbReference type="Proteomes" id="UP001275440">
    <property type="component" value="Unassembled WGS sequence"/>
</dbReference>
<organism evidence="6 7">
    <name type="scientific">Rhodococcus zopfii</name>
    <dbReference type="NCBI Taxonomy" id="43772"/>
    <lineage>
        <taxon>Bacteria</taxon>
        <taxon>Bacillati</taxon>
        <taxon>Actinomycetota</taxon>
        <taxon>Actinomycetes</taxon>
        <taxon>Mycobacteriales</taxon>
        <taxon>Nocardiaceae</taxon>
        <taxon>Rhodococcus</taxon>
    </lineage>
</organism>
<feature type="region of interest" description="Disordered" evidence="4">
    <location>
        <begin position="146"/>
        <end position="174"/>
    </location>
</feature>
<evidence type="ECO:0000313" key="6">
    <source>
        <dbReference type="EMBL" id="MDV2477909.1"/>
    </source>
</evidence>
<evidence type="ECO:0000256" key="3">
    <source>
        <dbReference type="ARBA" id="ARBA00023163"/>
    </source>
</evidence>
<evidence type="ECO:0000313" key="7">
    <source>
        <dbReference type="Proteomes" id="UP001275440"/>
    </source>
</evidence>
<keyword evidence="7" id="KW-1185">Reference proteome</keyword>
<evidence type="ECO:0000256" key="2">
    <source>
        <dbReference type="ARBA" id="ARBA00023125"/>
    </source>
</evidence>
<dbReference type="SUPFAM" id="SSF46785">
    <property type="entry name" value="Winged helix' DNA-binding domain"/>
    <property type="match status" value="2"/>
</dbReference>
<evidence type="ECO:0000256" key="4">
    <source>
        <dbReference type="SAM" id="MobiDB-lite"/>
    </source>
</evidence>
<gene>
    <name evidence="6" type="ORF">F8M49_25530</name>
</gene>
<dbReference type="InterPro" id="IPR002577">
    <property type="entry name" value="HTH_HxlR"/>
</dbReference>
<proteinExistence type="predicted"/>
<accession>A0ABU3WV82</accession>
<name>A0ABU3WV82_9NOCA</name>
<dbReference type="EMBL" id="WBMO01000005">
    <property type="protein sequence ID" value="MDV2477909.1"/>
    <property type="molecule type" value="Genomic_DNA"/>
</dbReference>
<keyword evidence="1" id="KW-0805">Transcription regulation</keyword>
<evidence type="ECO:0000256" key="1">
    <source>
        <dbReference type="ARBA" id="ARBA00023015"/>
    </source>
</evidence>
<dbReference type="InterPro" id="IPR036390">
    <property type="entry name" value="WH_DNA-bd_sf"/>
</dbReference>
<protein>
    <submittedName>
        <fullName evidence="6">Helix-turn-helix transcriptional regulator</fullName>
    </submittedName>
</protein>
<evidence type="ECO:0000259" key="5">
    <source>
        <dbReference type="PROSITE" id="PS51118"/>
    </source>
</evidence>
<dbReference type="PROSITE" id="PS51118">
    <property type="entry name" value="HTH_HXLR"/>
    <property type="match status" value="2"/>
</dbReference>
<feature type="domain" description="HTH hxlR-type" evidence="5">
    <location>
        <begin position="10"/>
        <end position="112"/>
    </location>
</feature>
<feature type="domain" description="HTH hxlR-type" evidence="5">
    <location>
        <begin position="174"/>
        <end position="273"/>
    </location>
</feature>
<reference evidence="6 7" key="1">
    <citation type="submission" date="2019-10" db="EMBL/GenBank/DDBJ databases">
        <title>Draft Genome Assembly of Rhodococcus zopfii DSM44189.</title>
        <authorList>
            <person name="Sutton J.M."/>
            <person name="Akob D.M."/>
            <person name="Bushman T.J."/>
        </authorList>
    </citation>
    <scope>NUCLEOTIDE SEQUENCE [LARGE SCALE GENOMIC DNA]</scope>
    <source>
        <strain evidence="6 7">DSM 44189</strain>
    </source>
</reference>